<accession>A0A543A448</accession>
<name>A0A543A448_9ACTN</name>
<gene>
    <name evidence="1" type="ORF">FB381_1227</name>
</gene>
<sequence>MKINTMTTPINGIAVSACGRLELSTPAAGAFTGAGYGMRAAKGLVSPQADAIKVKSHGIRAWSCPTT</sequence>
<dbReference type="RefSeq" id="WP_141779462.1">
    <property type="nucleotide sequence ID" value="NZ_VFOV01000001.1"/>
</dbReference>
<dbReference type="PROSITE" id="PS51257">
    <property type="entry name" value="PROKAR_LIPOPROTEIN"/>
    <property type="match status" value="1"/>
</dbReference>
<keyword evidence="2" id="KW-1185">Reference proteome</keyword>
<dbReference type="OrthoDB" id="3786321at2"/>
<protein>
    <submittedName>
        <fullName evidence="1">Uncharacterized protein</fullName>
    </submittedName>
</protein>
<proteinExistence type="predicted"/>
<evidence type="ECO:0000313" key="2">
    <source>
        <dbReference type="Proteomes" id="UP000320209"/>
    </source>
</evidence>
<dbReference type="AlphaFoldDB" id="A0A543A448"/>
<dbReference type="Proteomes" id="UP000320209">
    <property type="component" value="Unassembled WGS sequence"/>
</dbReference>
<organism evidence="1 2">
    <name type="scientific">Nocardioides albertanoniae</name>
    <dbReference type="NCBI Taxonomy" id="1175486"/>
    <lineage>
        <taxon>Bacteria</taxon>
        <taxon>Bacillati</taxon>
        <taxon>Actinomycetota</taxon>
        <taxon>Actinomycetes</taxon>
        <taxon>Propionibacteriales</taxon>
        <taxon>Nocardioidaceae</taxon>
        <taxon>Nocardioides</taxon>
    </lineage>
</organism>
<dbReference type="EMBL" id="VFOV01000001">
    <property type="protein sequence ID" value="TQL67352.1"/>
    <property type="molecule type" value="Genomic_DNA"/>
</dbReference>
<reference evidence="1 2" key="1">
    <citation type="submission" date="2019-06" db="EMBL/GenBank/DDBJ databases">
        <title>Sequencing the genomes of 1000 actinobacteria strains.</title>
        <authorList>
            <person name="Klenk H.-P."/>
        </authorList>
    </citation>
    <scope>NUCLEOTIDE SEQUENCE [LARGE SCALE GENOMIC DNA]</scope>
    <source>
        <strain evidence="1 2">DSM 25218</strain>
    </source>
</reference>
<evidence type="ECO:0000313" key="1">
    <source>
        <dbReference type="EMBL" id="TQL67352.1"/>
    </source>
</evidence>
<comment type="caution">
    <text evidence="1">The sequence shown here is derived from an EMBL/GenBank/DDBJ whole genome shotgun (WGS) entry which is preliminary data.</text>
</comment>